<keyword evidence="4 5" id="KW-0460">Magnesium</keyword>
<feature type="binding site" evidence="5">
    <location>
        <position position="143"/>
    </location>
    <ligand>
        <name>substrate</name>
    </ligand>
</feature>
<dbReference type="GO" id="GO:0006796">
    <property type="term" value="P:phosphate-containing compound metabolic process"/>
    <property type="evidence" value="ECO:0007669"/>
    <property type="project" value="InterPro"/>
</dbReference>
<comment type="cofactor">
    <cofactor evidence="1 5">
        <name>Mg(2+)</name>
        <dbReference type="ChEBI" id="CHEBI:18420"/>
    </cofactor>
</comment>
<gene>
    <name evidence="5" type="primary">ppa</name>
    <name evidence="6" type="ORF">CO058_00465</name>
</gene>
<evidence type="ECO:0000256" key="2">
    <source>
        <dbReference type="ARBA" id="ARBA00022723"/>
    </source>
</evidence>
<feature type="binding site" evidence="5">
    <location>
        <position position="46"/>
    </location>
    <ligand>
        <name>substrate</name>
    </ligand>
</feature>
<feature type="binding site" evidence="5">
    <location>
        <position position="69"/>
    </location>
    <ligand>
        <name>Mg(2+)</name>
        <dbReference type="ChEBI" id="CHEBI:18420"/>
        <label>1</label>
    </ligand>
</feature>
<dbReference type="CDD" id="cd00412">
    <property type="entry name" value="pyrophosphatase"/>
    <property type="match status" value="1"/>
</dbReference>
<reference evidence="7" key="1">
    <citation type="submission" date="2017-09" db="EMBL/GenBank/DDBJ databases">
        <title>Depth-based differentiation of microbial function through sediment-hosted aquifers and enrichment of novel symbionts in the deep terrestrial subsurface.</title>
        <authorList>
            <person name="Probst A.J."/>
            <person name="Ladd B."/>
            <person name="Jarett J.K."/>
            <person name="Geller-Mcgrath D.E."/>
            <person name="Sieber C.M.K."/>
            <person name="Emerson J.B."/>
            <person name="Anantharaman K."/>
            <person name="Thomas B.C."/>
            <person name="Malmstrom R."/>
            <person name="Stieglmeier M."/>
            <person name="Klingl A."/>
            <person name="Woyke T."/>
            <person name="Ryan C.M."/>
            <person name="Banfield J.F."/>
        </authorList>
    </citation>
    <scope>NUCLEOTIDE SEQUENCE [LARGE SCALE GENOMIC DNA]</scope>
</reference>
<dbReference type="PROSITE" id="PS00387">
    <property type="entry name" value="PPASE"/>
    <property type="match status" value="1"/>
</dbReference>
<dbReference type="InterPro" id="IPR008162">
    <property type="entry name" value="Pyrophosphatase"/>
</dbReference>
<feature type="binding site" evidence="5">
    <location>
        <position position="58"/>
    </location>
    <ligand>
        <name>substrate</name>
    </ligand>
</feature>
<dbReference type="Gene3D" id="3.90.80.10">
    <property type="entry name" value="Inorganic pyrophosphatase"/>
    <property type="match status" value="1"/>
</dbReference>
<dbReference type="GO" id="GO:0004427">
    <property type="term" value="F:inorganic diphosphate phosphatase activity"/>
    <property type="evidence" value="ECO:0007669"/>
    <property type="project" value="UniProtKB-UniRule"/>
</dbReference>
<comment type="caution">
    <text evidence="6">The sequence shown here is derived from an EMBL/GenBank/DDBJ whole genome shotgun (WGS) entry which is preliminary data.</text>
</comment>
<proteinExistence type="inferred from homology"/>
<feature type="binding site" evidence="5">
    <location>
        <position position="32"/>
    </location>
    <ligand>
        <name>substrate</name>
    </ligand>
</feature>
<feature type="binding site" evidence="5">
    <location>
        <position position="74"/>
    </location>
    <ligand>
        <name>Mg(2+)</name>
        <dbReference type="ChEBI" id="CHEBI:18420"/>
        <label>1</label>
    </ligand>
</feature>
<comment type="similarity">
    <text evidence="5">Belongs to the PPase family.</text>
</comment>
<evidence type="ECO:0000313" key="6">
    <source>
        <dbReference type="EMBL" id="PJC24012.1"/>
    </source>
</evidence>
<dbReference type="PANTHER" id="PTHR10286">
    <property type="entry name" value="INORGANIC PYROPHOSPHATASE"/>
    <property type="match status" value="1"/>
</dbReference>
<keyword evidence="3 5" id="KW-0378">Hydrolase</keyword>
<dbReference type="SUPFAM" id="SSF50324">
    <property type="entry name" value="Inorganic pyrophosphatase"/>
    <property type="match status" value="1"/>
</dbReference>
<accession>A0A2M8EMP4</accession>
<comment type="subcellular location">
    <subcellularLocation>
        <location evidence="5">Cytoplasm</location>
    </subcellularLocation>
</comment>
<dbReference type="InterPro" id="IPR036649">
    <property type="entry name" value="Pyrophosphatase_sf"/>
</dbReference>
<dbReference type="HAMAP" id="MF_00209">
    <property type="entry name" value="Inorganic_PPase"/>
    <property type="match status" value="1"/>
</dbReference>
<sequence length="182" mass="20636">MKSMNLFHAIKQDKAPEVLKLLVEISKGDFVKYEYNNEIGYLEVDRVLYGPVHYPAVYTDVPGTWNVHDGDPLDAVLYTTGNIIPGAVAHGRVVGVMGMEDNGEFDDKIICVNKKDPRWDYVNDISDMPKHELKDLQTFMETYKYAQTGPGTVKITGFKGKEDAYKLIAESMKAYEEKFKQS</sequence>
<protein>
    <recommendedName>
        <fullName evidence="5">Inorganic pyrophosphatase</fullName>
        <ecNumber evidence="5">3.6.1.1</ecNumber>
    </recommendedName>
    <alternativeName>
        <fullName evidence="5">Pyrophosphate phospho-hydrolase</fullName>
        <shortName evidence="5">PPase</shortName>
    </alternativeName>
</protein>
<dbReference type="EMBL" id="PFSJ01000004">
    <property type="protein sequence ID" value="PJC24012.1"/>
    <property type="molecule type" value="Genomic_DNA"/>
</dbReference>
<feature type="binding site" evidence="5">
    <location>
        <position position="106"/>
    </location>
    <ligand>
        <name>Mg(2+)</name>
        <dbReference type="ChEBI" id="CHEBI:18420"/>
        <label>1</label>
    </ligand>
</feature>
<keyword evidence="2 5" id="KW-0479">Metal-binding</keyword>
<comment type="subunit">
    <text evidence="5">Homohexamer.</text>
</comment>
<evidence type="ECO:0000256" key="3">
    <source>
        <dbReference type="ARBA" id="ARBA00022801"/>
    </source>
</evidence>
<evidence type="ECO:0000256" key="1">
    <source>
        <dbReference type="ARBA" id="ARBA00001946"/>
    </source>
</evidence>
<dbReference type="EC" id="3.6.1.1" evidence="5"/>
<feature type="binding site" evidence="5">
    <location>
        <position position="74"/>
    </location>
    <ligand>
        <name>Mg(2+)</name>
        <dbReference type="ChEBI" id="CHEBI:18420"/>
        <label>2</label>
    </ligand>
</feature>
<evidence type="ECO:0000256" key="4">
    <source>
        <dbReference type="ARBA" id="ARBA00022842"/>
    </source>
</evidence>
<keyword evidence="5" id="KW-0963">Cytoplasm</keyword>
<dbReference type="GO" id="GO:0000287">
    <property type="term" value="F:magnesium ion binding"/>
    <property type="evidence" value="ECO:0007669"/>
    <property type="project" value="UniProtKB-UniRule"/>
</dbReference>
<dbReference type="GO" id="GO:0005737">
    <property type="term" value="C:cytoplasm"/>
    <property type="evidence" value="ECO:0007669"/>
    <property type="project" value="UniProtKB-SubCell"/>
</dbReference>
<dbReference type="Proteomes" id="UP000229756">
    <property type="component" value="Unassembled WGS sequence"/>
</dbReference>
<name>A0A2M8EMP4_UNCKA</name>
<organism evidence="6 7">
    <name type="scientific">candidate division WWE3 bacterium CG_4_9_14_0_2_um_filter_35_11</name>
    <dbReference type="NCBI Taxonomy" id="1975077"/>
    <lineage>
        <taxon>Bacteria</taxon>
        <taxon>Katanobacteria</taxon>
    </lineage>
</organism>
<comment type="catalytic activity">
    <reaction evidence="5">
        <text>diphosphate + H2O = 2 phosphate + H(+)</text>
        <dbReference type="Rhea" id="RHEA:24576"/>
        <dbReference type="ChEBI" id="CHEBI:15377"/>
        <dbReference type="ChEBI" id="CHEBI:15378"/>
        <dbReference type="ChEBI" id="CHEBI:33019"/>
        <dbReference type="ChEBI" id="CHEBI:43474"/>
        <dbReference type="EC" id="3.6.1.1"/>
    </reaction>
</comment>
<evidence type="ECO:0000256" key="5">
    <source>
        <dbReference type="HAMAP-Rule" id="MF_00209"/>
    </source>
</evidence>
<comment type="function">
    <text evidence="5">Catalyzes the hydrolysis of inorganic pyrophosphate (PPi) forming two phosphate ions.</text>
</comment>
<evidence type="ECO:0000313" key="7">
    <source>
        <dbReference type="Proteomes" id="UP000229756"/>
    </source>
</evidence>
<dbReference type="AlphaFoldDB" id="A0A2M8EMP4"/>
<dbReference type="Pfam" id="PF00719">
    <property type="entry name" value="Pyrophosphatase"/>
    <property type="match status" value="1"/>
</dbReference>